<sequence length="79" mass="9085">MKFAPQLGNSQGYGQAIVGGEVNSDHVERFYRNTYPLNTRHPRLLPKLPPSLRYTFSSISIYLSYFSFYSALKKCLCVF</sequence>
<organism evidence="1 2">
    <name type="scientific">Solanum bulbocastanum</name>
    <name type="common">Wild potato</name>
    <dbReference type="NCBI Taxonomy" id="147425"/>
    <lineage>
        <taxon>Eukaryota</taxon>
        <taxon>Viridiplantae</taxon>
        <taxon>Streptophyta</taxon>
        <taxon>Embryophyta</taxon>
        <taxon>Tracheophyta</taxon>
        <taxon>Spermatophyta</taxon>
        <taxon>Magnoliopsida</taxon>
        <taxon>eudicotyledons</taxon>
        <taxon>Gunneridae</taxon>
        <taxon>Pentapetalae</taxon>
        <taxon>asterids</taxon>
        <taxon>lamiids</taxon>
        <taxon>Solanales</taxon>
        <taxon>Solanaceae</taxon>
        <taxon>Solanoideae</taxon>
        <taxon>Solaneae</taxon>
        <taxon>Solanum</taxon>
    </lineage>
</organism>
<dbReference type="Proteomes" id="UP001371456">
    <property type="component" value="Unassembled WGS sequence"/>
</dbReference>
<keyword evidence="2" id="KW-1185">Reference proteome</keyword>
<gene>
    <name evidence="1" type="ORF">RDI58_021902</name>
</gene>
<proteinExistence type="predicted"/>
<accession>A0AAN8T142</accession>
<dbReference type="AlphaFoldDB" id="A0AAN8T142"/>
<dbReference type="EMBL" id="JBANQN010000009">
    <property type="protein sequence ID" value="KAK6779718.1"/>
    <property type="molecule type" value="Genomic_DNA"/>
</dbReference>
<evidence type="ECO:0000313" key="1">
    <source>
        <dbReference type="EMBL" id="KAK6779718.1"/>
    </source>
</evidence>
<reference evidence="1 2" key="1">
    <citation type="submission" date="2024-02" db="EMBL/GenBank/DDBJ databases">
        <title>de novo genome assembly of Solanum bulbocastanum strain 11H21.</title>
        <authorList>
            <person name="Hosaka A.J."/>
        </authorList>
    </citation>
    <scope>NUCLEOTIDE SEQUENCE [LARGE SCALE GENOMIC DNA]</scope>
    <source>
        <tissue evidence="1">Young leaves</tissue>
    </source>
</reference>
<protein>
    <submittedName>
        <fullName evidence="1">Uncharacterized protein</fullName>
    </submittedName>
</protein>
<evidence type="ECO:0000313" key="2">
    <source>
        <dbReference type="Proteomes" id="UP001371456"/>
    </source>
</evidence>
<name>A0AAN8T142_SOLBU</name>
<comment type="caution">
    <text evidence="1">The sequence shown here is derived from an EMBL/GenBank/DDBJ whole genome shotgun (WGS) entry which is preliminary data.</text>
</comment>